<evidence type="ECO:0000313" key="2">
    <source>
        <dbReference type="EMBL" id="QQK42340.1"/>
    </source>
</evidence>
<name>A0A7T6XJI5_PENDI</name>
<dbReference type="EMBL" id="CP060775">
    <property type="protein sequence ID" value="QQK42340.1"/>
    <property type="molecule type" value="Genomic_DNA"/>
</dbReference>
<evidence type="ECO:0000313" key="3">
    <source>
        <dbReference type="Proteomes" id="UP000595662"/>
    </source>
</evidence>
<organism evidence="2 3">
    <name type="scientific">Penicillium digitatum</name>
    <name type="common">Green mold</name>
    <dbReference type="NCBI Taxonomy" id="36651"/>
    <lineage>
        <taxon>Eukaryota</taxon>
        <taxon>Fungi</taxon>
        <taxon>Dikarya</taxon>
        <taxon>Ascomycota</taxon>
        <taxon>Pezizomycotina</taxon>
        <taxon>Eurotiomycetes</taxon>
        <taxon>Eurotiomycetidae</taxon>
        <taxon>Eurotiales</taxon>
        <taxon>Aspergillaceae</taxon>
        <taxon>Penicillium</taxon>
    </lineage>
</organism>
<dbReference type="RefSeq" id="XP_065956373.1">
    <property type="nucleotide sequence ID" value="XM_066101290.1"/>
</dbReference>
<reference evidence="2 3" key="1">
    <citation type="submission" date="2020-08" db="EMBL/GenBank/DDBJ databases">
        <title>The completed genome sequence of the pathogenic ascomycete fungus Penicillium digitatum.</title>
        <authorList>
            <person name="Wang M."/>
        </authorList>
    </citation>
    <scope>NUCLEOTIDE SEQUENCE [LARGE SCALE GENOMIC DNA]</scope>
    <source>
        <strain evidence="2 3">PdW03</strain>
    </source>
</reference>
<sequence length="96" mass="10670">MEYPELPIEEVPRTPSPPPEPPDSDTESFTADTTNSAASAMPCEPFPMGNLDRKLQLLTGRNKELRIILVSPGTKYAGRLHEVLLRLVSPRVESRN</sequence>
<proteinExistence type="predicted"/>
<feature type="compositionally biased region" description="Polar residues" evidence="1">
    <location>
        <begin position="28"/>
        <end position="38"/>
    </location>
</feature>
<evidence type="ECO:0000256" key="1">
    <source>
        <dbReference type="SAM" id="MobiDB-lite"/>
    </source>
</evidence>
<dbReference type="Proteomes" id="UP000595662">
    <property type="component" value="Chromosome 2"/>
</dbReference>
<dbReference type="GeneID" id="90952833"/>
<feature type="region of interest" description="Disordered" evidence="1">
    <location>
        <begin position="1"/>
        <end position="47"/>
    </location>
</feature>
<gene>
    <name evidence="2" type="ORF">Pdw03_6241</name>
</gene>
<protein>
    <submittedName>
        <fullName evidence="2">Uncharacterized protein</fullName>
    </submittedName>
</protein>
<dbReference type="AlphaFoldDB" id="A0A7T6XJI5"/>
<accession>A0A7T6XJI5</accession>